<evidence type="ECO:0000256" key="7">
    <source>
        <dbReference type="ARBA" id="ARBA00023122"/>
    </source>
</evidence>
<comment type="caution">
    <text evidence="14">The sequence shown here is derived from an EMBL/GenBank/DDBJ whole genome shotgun (WGS) entry which is preliminary data.</text>
</comment>
<dbReference type="Pfam" id="PF03471">
    <property type="entry name" value="CorC_HlyC"/>
    <property type="match status" value="1"/>
</dbReference>
<dbReference type="PROSITE" id="PS51846">
    <property type="entry name" value="CNNM"/>
    <property type="match status" value="1"/>
</dbReference>
<dbReference type="SMART" id="SM01091">
    <property type="entry name" value="CorC_HlyC"/>
    <property type="match status" value="1"/>
</dbReference>
<evidence type="ECO:0000256" key="3">
    <source>
        <dbReference type="ARBA" id="ARBA00022475"/>
    </source>
</evidence>
<evidence type="ECO:0000313" key="14">
    <source>
        <dbReference type="EMBL" id="MPV36648.1"/>
    </source>
</evidence>
<evidence type="ECO:0000256" key="11">
    <source>
        <dbReference type="SAM" id="Phobius"/>
    </source>
</evidence>
<keyword evidence="4 10" id="KW-0812">Transmembrane</keyword>
<dbReference type="RefSeq" id="WP_152194770.1">
    <property type="nucleotide sequence ID" value="NZ_VUKD01000002.1"/>
</dbReference>
<feature type="domain" description="CBS" evidence="12">
    <location>
        <begin position="279"/>
        <end position="336"/>
    </location>
</feature>
<dbReference type="Pfam" id="PF01595">
    <property type="entry name" value="CNNM"/>
    <property type="match status" value="1"/>
</dbReference>
<feature type="domain" description="CBS" evidence="12">
    <location>
        <begin position="217"/>
        <end position="276"/>
    </location>
</feature>
<dbReference type="FunFam" id="3.10.580.10:FF:000002">
    <property type="entry name" value="Magnesium/cobalt efflux protein CorC"/>
    <property type="match status" value="1"/>
</dbReference>
<dbReference type="InterPro" id="IPR044751">
    <property type="entry name" value="Ion_transp-like_CBS"/>
</dbReference>
<sequence>MSDIALNIALVLVFVLVGGVFAASEIALVSLRDSQVRALAERGGAGARVARLTHDSNRFLSSVQVGVTLAGFFSASYGAAQIAPQLAPTLQAWGLAAGAAGTIAFIGTTVVISYLSLVFGELVPKRLAMQSAEKFALLVATPLDWVATVMRPVIWLLGASTNLVMRLLGRDPHAQKEEMDAEELRSIVVGHESLGVEERDMVVDLLSVGERTVQEIMTPRTEVEFLDADLDVADARDRVIHLEHSRYPVCGDDNDDVLGFIHIRDLIRPPAHARTVGELVRDMLYFPTGKPVLSALTEMRAANSHLALVVDEYGGTDGIVSLEDVVEEFVGEIEDEYDQSEPAVVTAGDAGEISGLLGRAEISKLLGKELPEGPYDTLAGFLMAELGRVPVAGDAVTWDDLVLTVTALDGCRVDRVRVGQA</sequence>
<dbReference type="CDD" id="cd04590">
    <property type="entry name" value="CBS_pair_CorC_HlyC_assoc"/>
    <property type="match status" value="1"/>
</dbReference>
<dbReference type="InterPro" id="IPR046342">
    <property type="entry name" value="CBS_dom_sf"/>
</dbReference>
<keyword evidence="5" id="KW-0677">Repeat</keyword>
<comment type="subcellular location">
    <subcellularLocation>
        <location evidence="1">Cell membrane</location>
        <topology evidence="1">Multi-pass membrane protein</topology>
    </subcellularLocation>
</comment>
<keyword evidence="15" id="KW-1185">Reference proteome</keyword>
<evidence type="ECO:0000256" key="6">
    <source>
        <dbReference type="ARBA" id="ARBA00022989"/>
    </source>
</evidence>
<evidence type="ECO:0000256" key="8">
    <source>
        <dbReference type="ARBA" id="ARBA00023136"/>
    </source>
</evidence>
<evidence type="ECO:0000256" key="5">
    <source>
        <dbReference type="ARBA" id="ARBA00022737"/>
    </source>
</evidence>
<proteinExistence type="inferred from homology"/>
<dbReference type="SUPFAM" id="SSF56176">
    <property type="entry name" value="FAD-binding/transporter-associated domain-like"/>
    <property type="match status" value="1"/>
</dbReference>
<dbReference type="PANTHER" id="PTHR43099:SF5">
    <property type="entry name" value="HLYC_CORC FAMILY TRANSPORTER"/>
    <property type="match status" value="1"/>
</dbReference>
<feature type="transmembrane region" description="Helical" evidence="11">
    <location>
        <begin position="92"/>
        <end position="115"/>
    </location>
</feature>
<evidence type="ECO:0000259" key="12">
    <source>
        <dbReference type="PROSITE" id="PS51371"/>
    </source>
</evidence>
<reference evidence="14 15" key="1">
    <citation type="submission" date="2019-10" db="EMBL/GenBank/DDBJ databases">
        <title>Georgenia wutianyii sp. nov. and Georgenia yuyongxinii sp. nov. isolated from plateau pika (Ochotona curzoniae) in the Qinghai-Tibet plateau of China.</title>
        <authorList>
            <person name="Tian Z."/>
        </authorList>
    </citation>
    <scope>NUCLEOTIDE SEQUENCE [LARGE SCALE GENOMIC DNA]</scope>
    <source>
        <strain evidence="14 15">JCM 19765</strain>
    </source>
</reference>
<organism evidence="14 15">
    <name type="scientific">Georgenia subflava</name>
    <dbReference type="NCBI Taxonomy" id="1622177"/>
    <lineage>
        <taxon>Bacteria</taxon>
        <taxon>Bacillati</taxon>
        <taxon>Actinomycetota</taxon>
        <taxon>Actinomycetes</taxon>
        <taxon>Micrococcales</taxon>
        <taxon>Bogoriellaceae</taxon>
        <taxon>Georgenia</taxon>
    </lineage>
</organism>
<evidence type="ECO:0000259" key="13">
    <source>
        <dbReference type="PROSITE" id="PS51846"/>
    </source>
</evidence>
<feature type="transmembrane region" description="Helical" evidence="11">
    <location>
        <begin position="59"/>
        <end position="80"/>
    </location>
</feature>
<keyword evidence="8 10" id="KW-0472">Membrane</keyword>
<feature type="domain" description="CNNM transmembrane" evidence="13">
    <location>
        <begin position="1"/>
        <end position="201"/>
    </location>
</feature>
<dbReference type="GO" id="GO:0050660">
    <property type="term" value="F:flavin adenine dinucleotide binding"/>
    <property type="evidence" value="ECO:0007669"/>
    <property type="project" value="InterPro"/>
</dbReference>
<evidence type="ECO:0000256" key="10">
    <source>
        <dbReference type="PROSITE-ProRule" id="PRU01193"/>
    </source>
</evidence>
<evidence type="ECO:0000256" key="2">
    <source>
        <dbReference type="ARBA" id="ARBA00006337"/>
    </source>
</evidence>
<comment type="similarity">
    <text evidence="2">Belongs to the UPF0053 family.</text>
</comment>
<dbReference type="InterPro" id="IPR000644">
    <property type="entry name" value="CBS_dom"/>
</dbReference>
<protein>
    <submittedName>
        <fullName evidence="14">DUF21 domain-containing protein</fullName>
    </submittedName>
</protein>
<dbReference type="Gene3D" id="3.10.580.10">
    <property type="entry name" value="CBS-domain"/>
    <property type="match status" value="1"/>
</dbReference>
<dbReference type="InterPro" id="IPR016169">
    <property type="entry name" value="FAD-bd_PCMH_sub2"/>
</dbReference>
<dbReference type="InterPro" id="IPR002550">
    <property type="entry name" value="CNNM"/>
</dbReference>
<dbReference type="PROSITE" id="PS51371">
    <property type="entry name" value="CBS"/>
    <property type="match status" value="2"/>
</dbReference>
<evidence type="ECO:0000256" key="4">
    <source>
        <dbReference type="ARBA" id="ARBA00022692"/>
    </source>
</evidence>
<keyword evidence="3" id="KW-1003">Cell membrane</keyword>
<gene>
    <name evidence="14" type="ORF">GB881_06185</name>
</gene>
<dbReference type="GO" id="GO:0005886">
    <property type="term" value="C:plasma membrane"/>
    <property type="evidence" value="ECO:0007669"/>
    <property type="project" value="UniProtKB-SubCell"/>
</dbReference>
<accession>A0A6N7EI41</accession>
<evidence type="ECO:0000313" key="15">
    <source>
        <dbReference type="Proteomes" id="UP000437709"/>
    </source>
</evidence>
<dbReference type="PANTHER" id="PTHR43099">
    <property type="entry name" value="UPF0053 PROTEIN YRKA"/>
    <property type="match status" value="1"/>
</dbReference>
<dbReference type="AlphaFoldDB" id="A0A6N7EI41"/>
<dbReference type="Proteomes" id="UP000437709">
    <property type="component" value="Unassembled WGS sequence"/>
</dbReference>
<dbReference type="InterPro" id="IPR051676">
    <property type="entry name" value="UPF0053_domain"/>
</dbReference>
<name>A0A6N7EI41_9MICO</name>
<evidence type="ECO:0000256" key="1">
    <source>
        <dbReference type="ARBA" id="ARBA00004651"/>
    </source>
</evidence>
<dbReference type="Gene3D" id="3.30.465.10">
    <property type="match status" value="1"/>
</dbReference>
<feature type="transmembrane region" description="Helical" evidence="11">
    <location>
        <begin position="135"/>
        <end position="157"/>
    </location>
</feature>
<dbReference type="InterPro" id="IPR036318">
    <property type="entry name" value="FAD-bd_PCMH-like_sf"/>
</dbReference>
<dbReference type="SUPFAM" id="SSF54631">
    <property type="entry name" value="CBS-domain pair"/>
    <property type="match status" value="1"/>
</dbReference>
<dbReference type="InterPro" id="IPR005170">
    <property type="entry name" value="Transptr-assoc_dom"/>
</dbReference>
<keyword evidence="6 10" id="KW-1133">Transmembrane helix</keyword>
<evidence type="ECO:0000256" key="9">
    <source>
        <dbReference type="PROSITE-ProRule" id="PRU00703"/>
    </source>
</evidence>
<dbReference type="Pfam" id="PF00571">
    <property type="entry name" value="CBS"/>
    <property type="match status" value="2"/>
</dbReference>
<keyword evidence="7 9" id="KW-0129">CBS domain</keyword>
<dbReference type="EMBL" id="WHPC01000016">
    <property type="protein sequence ID" value="MPV36648.1"/>
    <property type="molecule type" value="Genomic_DNA"/>
</dbReference>